<reference evidence="6 7" key="1">
    <citation type="submission" date="2018-10" db="EMBL/GenBank/DDBJ databases">
        <title>Genomic Encyclopedia of Type Strains, Phase IV (KMG-IV): sequencing the most valuable type-strain genomes for metagenomic binning, comparative biology and taxonomic classification.</title>
        <authorList>
            <person name="Goeker M."/>
        </authorList>
    </citation>
    <scope>NUCLEOTIDE SEQUENCE [LARGE SCALE GENOMIC DNA]</scope>
    <source>
        <strain evidence="6 7">DSM 12769</strain>
    </source>
</reference>
<feature type="domain" description="HTH lysR-type" evidence="5">
    <location>
        <begin position="1"/>
        <end position="59"/>
    </location>
</feature>
<dbReference type="InterPro" id="IPR000847">
    <property type="entry name" value="LysR_HTH_N"/>
</dbReference>
<comment type="caution">
    <text evidence="6">The sequence shown here is derived from an EMBL/GenBank/DDBJ whole genome shotgun (WGS) entry which is preliminary data.</text>
</comment>
<sequence length="306" mass="33696">MDRLLAMEAFVAVVEAGSFVAASERLGRATSTTSRQISELEAHLQARLFQRTTRRLTLTEPGQIFYRHSKDLLGRLEEAEAEVSAEGGEPGGQLRVSAPASFGTLYLAELISPFHGRYPRVALALSLDDRQVDLMGEGHDLAIRISRSLPEHLVARKLAPVSIVTCAAPAYLERAGAPRSPEELSEHSCLLYTQADPYRTWTYHRDGESIPVRVDGYLTANNGDVLRSAALAGDGIAQLPAFLVRDDLRAGRLTPLLEDYHLPPLGVYAVYPSKRYLPAKVRVFVDFLAEAWSGTPVWENWRSGAT</sequence>
<dbReference type="PANTHER" id="PTHR30537:SF5">
    <property type="entry name" value="HTH-TYPE TRANSCRIPTIONAL ACTIVATOR TTDR-RELATED"/>
    <property type="match status" value="1"/>
</dbReference>
<dbReference type="InterPro" id="IPR036388">
    <property type="entry name" value="WH-like_DNA-bd_sf"/>
</dbReference>
<dbReference type="PROSITE" id="PS50931">
    <property type="entry name" value="HTH_LYSR"/>
    <property type="match status" value="1"/>
</dbReference>
<organism evidence="6 7">
    <name type="scientific">Alkalispirillum mobile</name>
    <dbReference type="NCBI Taxonomy" id="85925"/>
    <lineage>
        <taxon>Bacteria</taxon>
        <taxon>Pseudomonadati</taxon>
        <taxon>Pseudomonadota</taxon>
        <taxon>Gammaproteobacteria</taxon>
        <taxon>Chromatiales</taxon>
        <taxon>Ectothiorhodospiraceae</taxon>
        <taxon>Alkalispirillum</taxon>
    </lineage>
</organism>
<proteinExistence type="inferred from homology"/>
<dbReference type="Pfam" id="PF00126">
    <property type="entry name" value="HTH_1"/>
    <property type="match status" value="1"/>
</dbReference>
<dbReference type="AlphaFoldDB" id="A0A498C5R2"/>
<evidence type="ECO:0000256" key="1">
    <source>
        <dbReference type="ARBA" id="ARBA00009437"/>
    </source>
</evidence>
<gene>
    <name evidence="6" type="ORF">DFR31_0255</name>
</gene>
<dbReference type="Gene3D" id="3.40.190.290">
    <property type="match status" value="1"/>
</dbReference>
<dbReference type="Pfam" id="PF03466">
    <property type="entry name" value="LysR_substrate"/>
    <property type="match status" value="1"/>
</dbReference>
<evidence type="ECO:0000256" key="3">
    <source>
        <dbReference type="ARBA" id="ARBA00023125"/>
    </source>
</evidence>
<dbReference type="RefSeq" id="WP_121440852.1">
    <property type="nucleotide sequence ID" value="NZ_RCDA01000001.1"/>
</dbReference>
<dbReference type="InterPro" id="IPR058163">
    <property type="entry name" value="LysR-type_TF_proteobact-type"/>
</dbReference>
<keyword evidence="2" id="KW-0805">Transcription regulation</keyword>
<accession>A0A498C5R2</accession>
<dbReference type="SUPFAM" id="SSF53850">
    <property type="entry name" value="Periplasmic binding protein-like II"/>
    <property type="match status" value="1"/>
</dbReference>
<evidence type="ECO:0000256" key="4">
    <source>
        <dbReference type="ARBA" id="ARBA00023163"/>
    </source>
</evidence>
<keyword evidence="4" id="KW-0804">Transcription</keyword>
<dbReference type="InterPro" id="IPR036390">
    <property type="entry name" value="WH_DNA-bd_sf"/>
</dbReference>
<comment type="similarity">
    <text evidence="1">Belongs to the LysR transcriptional regulatory family.</text>
</comment>
<dbReference type="GO" id="GO:0006351">
    <property type="term" value="P:DNA-templated transcription"/>
    <property type="evidence" value="ECO:0007669"/>
    <property type="project" value="TreeGrafter"/>
</dbReference>
<keyword evidence="7" id="KW-1185">Reference proteome</keyword>
<dbReference type="CDD" id="cd08422">
    <property type="entry name" value="PBP2_CrgA_like"/>
    <property type="match status" value="1"/>
</dbReference>
<dbReference type="InterPro" id="IPR005119">
    <property type="entry name" value="LysR_subst-bd"/>
</dbReference>
<dbReference type="OrthoDB" id="8885940at2"/>
<dbReference type="EMBL" id="RCDA01000001">
    <property type="protein sequence ID" value="RLK50359.1"/>
    <property type="molecule type" value="Genomic_DNA"/>
</dbReference>
<dbReference type="SUPFAM" id="SSF46785">
    <property type="entry name" value="Winged helix' DNA-binding domain"/>
    <property type="match status" value="1"/>
</dbReference>
<evidence type="ECO:0000313" key="6">
    <source>
        <dbReference type="EMBL" id="RLK50359.1"/>
    </source>
</evidence>
<dbReference type="PANTHER" id="PTHR30537">
    <property type="entry name" value="HTH-TYPE TRANSCRIPTIONAL REGULATOR"/>
    <property type="match status" value="1"/>
</dbReference>
<name>A0A498C5R2_9GAMM</name>
<dbReference type="FunFam" id="3.40.190.290:FF:000001">
    <property type="entry name" value="Transcriptional regulator, LysR family"/>
    <property type="match status" value="1"/>
</dbReference>
<protein>
    <submittedName>
        <fullName evidence="6">LysR family transcriptional regulator</fullName>
    </submittedName>
</protein>
<evidence type="ECO:0000256" key="2">
    <source>
        <dbReference type="ARBA" id="ARBA00023015"/>
    </source>
</evidence>
<dbReference type="GO" id="GO:0043565">
    <property type="term" value="F:sequence-specific DNA binding"/>
    <property type="evidence" value="ECO:0007669"/>
    <property type="project" value="TreeGrafter"/>
</dbReference>
<dbReference type="GO" id="GO:0003700">
    <property type="term" value="F:DNA-binding transcription factor activity"/>
    <property type="evidence" value="ECO:0007669"/>
    <property type="project" value="InterPro"/>
</dbReference>
<dbReference type="Gene3D" id="1.10.10.10">
    <property type="entry name" value="Winged helix-like DNA-binding domain superfamily/Winged helix DNA-binding domain"/>
    <property type="match status" value="1"/>
</dbReference>
<evidence type="ECO:0000259" key="5">
    <source>
        <dbReference type="PROSITE" id="PS50931"/>
    </source>
</evidence>
<dbReference type="Proteomes" id="UP000275461">
    <property type="component" value="Unassembled WGS sequence"/>
</dbReference>
<keyword evidence="3" id="KW-0238">DNA-binding</keyword>
<evidence type="ECO:0000313" key="7">
    <source>
        <dbReference type="Proteomes" id="UP000275461"/>
    </source>
</evidence>
<dbReference type="FunFam" id="1.10.10.10:FF:000001">
    <property type="entry name" value="LysR family transcriptional regulator"/>
    <property type="match status" value="1"/>
</dbReference>